<protein>
    <submittedName>
        <fullName evidence="2">Uncharacterized protein</fullName>
    </submittedName>
</protein>
<proteinExistence type="predicted"/>
<keyword evidence="3" id="KW-1185">Reference proteome</keyword>
<evidence type="ECO:0000313" key="2">
    <source>
        <dbReference type="EMBL" id="CAK9226984.1"/>
    </source>
</evidence>
<accession>A0ABP0UTW9</accession>
<evidence type="ECO:0000313" key="3">
    <source>
        <dbReference type="Proteomes" id="UP001497512"/>
    </source>
</evidence>
<dbReference type="Proteomes" id="UP001497512">
    <property type="component" value="Chromosome 5"/>
</dbReference>
<sequence length="949" mass="100987">MEAPPAPGPLLSRAASFNSRQDRALKDINGRSNPLNRSHEFISSKKMDNNAAAAVPPKATNNRPTNRYATVASRYAAPVQVLKLQQKSLASPDRPAAGRQSLTKVVPSAITGRTITLQQQQPAEVKKLPPAVQTVVACGATRGGGDAAAGDQTNACAKGSRLTKRISMIDRHPREQMGHVRSMSLDRGVRQQKESRHRQSGVLPCGKELTGSSLLQSASHWLFLIKLAENEKNPKAILDLFRLAISLRAQPVGDIASNLKRCKESLSDHASSTELFQQFKDLQRDLEVASGLEVSATGVCEIDDFTTTATQDLTRKVPVNVRPVDPPPSGDLNVVSRNTVVKKTTPAKIAGPKGKVLARSATFSYSEARGPAVKTTPGKGLVKTVEGAQTGKQSGLMTTSAVPAVKKDPADAASTEQIGIPCTSSTGSSNGLSQVSSQVKTSSTLDITAPHQTMLPKAVGADGPNDSVLSEALHGDCGLSEMSCLPPCTRGDTVVNLVTAGTHSGQDSIGADTMEKPVDSLSEWLSVESGADAVECQSAPTHALTPSSTGDQGDLHSQVKSMDVETMMQEVVLCILSEDSNESPALCKGTGLNDHPVALDVERKCCQGEGGHIAREGNGVVSPCLFNESTQTANLSLEHVDSCNTLLVVGQDPSGMALTVQTVCERKAETGQDQHDSENDSRATQLEDKPTVLNCKSSSPLITENKDSGSAYVCRKGRGRSGSIKRKSVKSPGIEPALVEESGAISATPPDKSEGTPITQLSSSSKEKRMLRGREVTPRFHLPKPSWKAIVEREMKGSRLKHLLDAAKEPSPLIAFPTDLESPVFESRKSCTKAENGGSSTRKAISKNENSNNCSSTPKCGKTERKGRLGKVLNSVTNSEPNQVKNSTDDPTEGQNEGHEQNQKKDTEIYKVQTEGPDSTAPCATPGSIGLRRSARLQNKVQARRNMVF</sequence>
<feature type="compositionally biased region" description="Basic and acidic residues" evidence="1">
    <location>
        <begin position="765"/>
        <end position="776"/>
    </location>
</feature>
<feature type="compositionally biased region" description="Basic and acidic residues" evidence="1">
    <location>
        <begin position="20"/>
        <end position="29"/>
    </location>
</feature>
<feature type="compositionally biased region" description="Polar residues" evidence="1">
    <location>
        <begin position="837"/>
        <end position="858"/>
    </location>
</feature>
<dbReference type="PANTHER" id="PTHR34468:SF2">
    <property type="entry name" value="MICROTUBULE-ASSOCIATED FUTSCH-LIKE PROTEIN"/>
    <property type="match status" value="1"/>
</dbReference>
<dbReference type="EMBL" id="OZ019897">
    <property type="protein sequence ID" value="CAK9226984.1"/>
    <property type="molecule type" value="Genomic_DNA"/>
</dbReference>
<feature type="compositionally biased region" description="Basic and acidic residues" evidence="1">
    <location>
        <begin position="668"/>
        <end position="690"/>
    </location>
</feature>
<evidence type="ECO:0000256" key="1">
    <source>
        <dbReference type="SAM" id="MobiDB-lite"/>
    </source>
</evidence>
<feature type="compositionally biased region" description="Polar residues" evidence="1">
    <location>
        <begin position="874"/>
        <end position="886"/>
    </location>
</feature>
<dbReference type="PANTHER" id="PTHR34468">
    <property type="entry name" value="MICROTUBULE-ASSOCIATED FUTSCH-LIKE PROTEIN"/>
    <property type="match status" value="1"/>
</dbReference>
<organism evidence="2 3">
    <name type="scientific">Sphagnum troendelagicum</name>
    <dbReference type="NCBI Taxonomy" id="128251"/>
    <lineage>
        <taxon>Eukaryota</taxon>
        <taxon>Viridiplantae</taxon>
        <taxon>Streptophyta</taxon>
        <taxon>Embryophyta</taxon>
        <taxon>Bryophyta</taxon>
        <taxon>Sphagnophytina</taxon>
        <taxon>Sphagnopsida</taxon>
        <taxon>Sphagnales</taxon>
        <taxon>Sphagnaceae</taxon>
        <taxon>Sphagnum</taxon>
    </lineage>
</organism>
<feature type="compositionally biased region" description="Basic and acidic residues" evidence="1">
    <location>
        <begin position="896"/>
        <end position="909"/>
    </location>
</feature>
<reference evidence="2" key="1">
    <citation type="submission" date="2024-02" db="EMBL/GenBank/DDBJ databases">
        <authorList>
            <consortium name="ELIXIR-Norway"/>
            <consortium name="Elixir Norway"/>
        </authorList>
    </citation>
    <scope>NUCLEOTIDE SEQUENCE</scope>
</reference>
<gene>
    <name evidence="2" type="ORF">CSSPTR1EN2_LOCUS18512</name>
</gene>
<name>A0ABP0UTW9_9BRYO</name>
<feature type="region of interest" description="Disordered" evidence="1">
    <location>
        <begin position="830"/>
        <end position="929"/>
    </location>
</feature>
<feature type="region of interest" description="Disordered" evidence="1">
    <location>
        <begin position="1"/>
        <end position="38"/>
    </location>
</feature>
<feature type="compositionally biased region" description="Basic residues" evidence="1">
    <location>
        <begin position="715"/>
        <end position="729"/>
    </location>
</feature>
<feature type="region of interest" description="Disordered" evidence="1">
    <location>
        <begin position="668"/>
        <end position="776"/>
    </location>
</feature>